<dbReference type="GO" id="GO:0000938">
    <property type="term" value="C:GARP complex"/>
    <property type="evidence" value="ECO:0007669"/>
    <property type="project" value="InterPro"/>
</dbReference>
<comment type="subcellular location">
    <subcellularLocation>
        <location evidence="1">Golgi apparatus</location>
        <location evidence="1">trans-Golgi network</location>
    </subcellularLocation>
</comment>
<dbReference type="InterPro" id="IPR012501">
    <property type="entry name" value="Vps54_C"/>
</dbReference>
<evidence type="ECO:0000256" key="8">
    <source>
        <dbReference type="SAM" id="Coils"/>
    </source>
</evidence>
<feature type="compositionally biased region" description="Polar residues" evidence="9">
    <location>
        <begin position="539"/>
        <end position="551"/>
    </location>
</feature>
<feature type="coiled-coil region" evidence="8">
    <location>
        <begin position="306"/>
        <end position="364"/>
    </location>
</feature>
<dbReference type="GO" id="GO:0015031">
    <property type="term" value="P:protein transport"/>
    <property type="evidence" value="ECO:0007669"/>
    <property type="project" value="UniProtKB-KW"/>
</dbReference>
<feature type="region of interest" description="Disordered" evidence="9">
    <location>
        <begin position="164"/>
        <end position="209"/>
    </location>
</feature>
<feature type="domain" description="Vacuolar protein sorting-associated protein 54 C-terminal" evidence="10">
    <location>
        <begin position="818"/>
        <end position="951"/>
    </location>
</feature>
<keyword evidence="13" id="KW-1185">Reference proteome</keyword>
<evidence type="ECO:0000259" key="11">
    <source>
        <dbReference type="Pfam" id="PF10475"/>
    </source>
</evidence>
<evidence type="ECO:0000256" key="4">
    <source>
        <dbReference type="ARBA" id="ARBA00022448"/>
    </source>
</evidence>
<feature type="region of interest" description="Disordered" evidence="9">
    <location>
        <begin position="1"/>
        <end position="53"/>
    </location>
</feature>
<dbReference type="AlphaFoldDB" id="A0A1L7WVL2"/>
<dbReference type="PANTHER" id="PTHR12965:SF0">
    <property type="entry name" value="VACUOLAR PROTEIN SORTING-ASSOCIATED PROTEIN 54"/>
    <property type="match status" value="1"/>
</dbReference>
<evidence type="ECO:0000256" key="6">
    <source>
        <dbReference type="ARBA" id="ARBA00023034"/>
    </source>
</evidence>
<sequence length="1113" mass="121035">MAFSAPRHSVDSLSPISPTPSRNEYPFPRPGSSGRYQPRRGSTASSIHSIGGTLDTASHWHGLNESGQNAISTLLQPPIVRTGLIPHTSAPASSAHKPPTARDIPPVTLTNITSVDPSEFRPYLTQVGGLYDALQRARETEGESGAQIFRKGSKADDFSDLIEPERRSSIRPNLSRQASLASLASSIETPTIRRRSSGGPGRRAAHAPTPLSTIPAVYFEEDFHLENPRTFDVVSERSEVVRPTPGSPDERRASVSNGNAVGPRKALATNAILQEKLSWYMDTIEVHLINSISTASTSFFAALGSLRELHAEAADSVDRIRALRKELETLDEEMAIGGLNIVKKKRRRENLKQLSDAVQQLKTIVEAVGSCEALVDDGHVEKALDSIDALEKLIAGEAESTKGAKLRDLRGATALKGVNSDLDTLRLRIGKVYENRFLSALVGDLRQHVESVSTSDTLQRWSSASQRSRGHNREPSAFPAYLAMNDSFRSDLLANLSGLHRARHTSPATTAYRESVLREVRNIIRRPLPASNDEDADSMMSTSTVSGGRQKSQQERATILARNLRALEPEEAEDLLKKTYIGIGETLRRLGTQVKVLLDVTSTLGDPTSGLRSPPRSPNIAALDGRLKQSSSKGASSREIQEEMHITLDMSNLLGQAVDIAQDKIVKVLRVRSEQSTHLSVENFLRYFTLNLLFANECEAVSGRSGTALKNVVNGHIKEYVQQLSEKQRQALATGMEADPWIEKDFAEADKEELTRILSASTEDAEAWTTGHKIWLPSTVSTAPNASNLSLPVPQTNGTSGTSTPSKATVRPATIESESFLLPVSAILCLHGLASFLHLNSGIPSMTPEIATSMLSYLTLFNSRCTQLILGAGATRSAGLKNITAKHLALAAQALSFISSLIPHIREFVRRHAGSGSAVSSLMGEFDKVRRAYLEHQQSIYDKLVDIMASRATAHVKAMKTIDWEKAGSNAPNPYMETLTKETTTLHRVLNKHLPEMTAQMIMDPVFKSYKEQWGKAFGDVVLGSEDAQGRMLRDVEYFKNRIGGLAGAGDPGDYLVNLVKGKSVPKPKANPLPPPASNETTKQDTTPNGKTSSVNTKPESSNGTSAEQAESK</sequence>
<evidence type="ECO:0000256" key="3">
    <source>
        <dbReference type="ARBA" id="ARBA00017665"/>
    </source>
</evidence>
<proteinExistence type="inferred from homology"/>
<dbReference type="Gene3D" id="6.10.250.860">
    <property type="match status" value="1"/>
</dbReference>
<evidence type="ECO:0000313" key="12">
    <source>
        <dbReference type="EMBL" id="CZR56816.1"/>
    </source>
</evidence>
<keyword evidence="7 8" id="KW-0175">Coiled coil</keyword>
<dbReference type="InterPro" id="IPR039745">
    <property type="entry name" value="Vps54"/>
</dbReference>
<dbReference type="PANTHER" id="PTHR12965">
    <property type="entry name" value="VACUOLAR PROTEIN SORTING 54"/>
    <property type="match status" value="1"/>
</dbReference>
<feature type="compositionally biased region" description="Polar residues" evidence="9">
    <location>
        <begin position="11"/>
        <end position="22"/>
    </location>
</feature>
<dbReference type="InterPro" id="IPR019515">
    <property type="entry name" value="VPS54_N"/>
</dbReference>
<feature type="region of interest" description="Disordered" evidence="9">
    <location>
        <begin position="786"/>
        <end position="809"/>
    </location>
</feature>
<keyword evidence="5" id="KW-0653">Protein transport</keyword>
<dbReference type="Pfam" id="PF10475">
    <property type="entry name" value="Vps54_N"/>
    <property type="match status" value="1"/>
</dbReference>
<name>A0A1L7WVL2_9HELO</name>
<feature type="region of interest" description="Disordered" evidence="9">
    <location>
        <begin position="84"/>
        <end position="107"/>
    </location>
</feature>
<evidence type="ECO:0000259" key="10">
    <source>
        <dbReference type="Pfam" id="PF07928"/>
    </source>
</evidence>
<feature type="region of interest" description="Disordered" evidence="9">
    <location>
        <begin position="605"/>
        <end position="639"/>
    </location>
</feature>
<accession>A0A1L7WVL2</accession>
<dbReference type="STRING" id="576137.A0A1L7WVL2"/>
<feature type="region of interest" description="Disordered" evidence="9">
    <location>
        <begin position="236"/>
        <end position="261"/>
    </location>
</feature>
<dbReference type="GO" id="GO:0042147">
    <property type="term" value="P:retrograde transport, endosome to Golgi"/>
    <property type="evidence" value="ECO:0007669"/>
    <property type="project" value="InterPro"/>
</dbReference>
<gene>
    <name evidence="12" type="ORF">PAC_06705</name>
</gene>
<evidence type="ECO:0000256" key="5">
    <source>
        <dbReference type="ARBA" id="ARBA00022927"/>
    </source>
</evidence>
<keyword evidence="6" id="KW-0333">Golgi apparatus</keyword>
<feature type="compositionally biased region" description="Low complexity" evidence="9">
    <location>
        <begin position="174"/>
        <end position="186"/>
    </location>
</feature>
<dbReference type="GO" id="GO:0019905">
    <property type="term" value="F:syntaxin binding"/>
    <property type="evidence" value="ECO:0007669"/>
    <property type="project" value="TreeGrafter"/>
</dbReference>
<comment type="similarity">
    <text evidence="2">Belongs to the VPS54 family.</text>
</comment>
<protein>
    <recommendedName>
        <fullName evidence="3">Vacuolar protein sorting-associated protein 54</fullName>
    </recommendedName>
</protein>
<feature type="region of interest" description="Disordered" evidence="9">
    <location>
        <begin position="1064"/>
        <end position="1113"/>
    </location>
</feature>
<feature type="compositionally biased region" description="Polar residues" evidence="9">
    <location>
        <begin position="1078"/>
        <end position="1113"/>
    </location>
</feature>
<evidence type="ECO:0000256" key="9">
    <source>
        <dbReference type="SAM" id="MobiDB-lite"/>
    </source>
</evidence>
<keyword evidence="4" id="KW-0813">Transport</keyword>
<dbReference type="Proteomes" id="UP000184330">
    <property type="component" value="Unassembled WGS sequence"/>
</dbReference>
<feature type="domain" description="Vacuolar protein sorting-associated protein 54 N-terminal" evidence="11">
    <location>
        <begin position="275"/>
        <end position="387"/>
    </location>
</feature>
<evidence type="ECO:0000256" key="1">
    <source>
        <dbReference type="ARBA" id="ARBA00004601"/>
    </source>
</evidence>
<dbReference type="OrthoDB" id="10259024at2759"/>
<dbReference type="GO" id="GO:0006896">
    <property type="term" value="P:Golgi to vacuole transport"/>
    <property type="evidence" value="ECO:0007669"/>
    <property type="project" value="TreeGrafter"/>
</dbReference>
<evidence type="ECO:0000256" key="2">
    <source>
        <dbReference type="ARBA" id="ARBA00009150"/>
    </source>
</evidence>
<evidence type="ECO:0000313" key="13">
    <source>
        <dbReference type="Proteomes" id="UP000184330"/>
    </source>
</evidence>
<evidence type="ECO:0000256" key="7">
    <source>
        <dbReference type="ARBA" id="ARBA00023054"/>
    </source>
</evidence>
<feature type="region of interest" description="Disordered" evidence="9">
    <location>
        <begin position="529"/>
        <end position="554"/>
    </location>
</feature>
<dbReference type="EMBL" id="FJOG01000008">
    <property type="protein sequence ID" value="CZR56816.1"/>
    <property type="molecule type" value="Genomic_DNA"/>
</dbReference>
<organism evidence="12 13">
    <name type="scientific">Phialocephala subalpina</name>
    <dbReference type="NCBI Taxonomy" id="576137"/>
    <lineage>
        <taxon>Eukaryota</taxon>
        <taxon>Fungi</taxon>
        <taxon>Dikarya</taxon>
        <taxon>Ascomycota</taxon>
        <taxon>Pezizomycotina</taxon>
        <taxon>Leotiomycetes</taxon>
        <taxon>Helotiales</taxon>
        <taxon>Mollisiaceae</taxon>
        <taxon>Phialocephala</taxon>
        <taxon>Phialocephala fortinii species complex</taxon>
    </lineage>
</organism>
<dbReference type="GO" id="GO:0005829">
    <property type="term" value="C:cytosol"/>
    <property type="evidence" value="ECO:0007669"/>
    <property type="project" value="GOC"/>
</dbReference>
<feature type="compositionally biased region" description="Polar residues" evidence="9">
    <location>
        <begin position="786"/>
        <end position="807"/>
    </location>
</feature>
<reference evidence="12 13" key="1">
    <citation type="submission" date="2016-03" db="EMBL/GenBank/DDBJ databases">
        <authorList>
            <person name="Ploux O."/>
        </authorList>
    </citation>
    <scope>NUCLEOTIDE SEQUENCE [LARGE SCALE GENOMIC DNA]</scope>
    <source>
        <strain evidence="12 13">UAMH 11012</strain>
    </source>
</reference>
<dbReference type="Pfam" id="PF07928">
    <property type="entry name" value="Vps54"/>
    <property type="match status" value="1"/>
</dbReference>